<evidence type="ECO:0000259" key="9">
    <source>
        <dbReference type="PROSITE" id="PS50262"/>
    </source>
</evidence>
<keyword evidence="4" id="KW-0297">G-protein coupled receptor</keyword>
<dbReference type="InterPro" id="IPR000276">
    <property type="entry name" value="GPCR_Rhodpsn"/>
</dbReference>
<comment type="subcellular location">
    <subcellularLocation>
        <location evidence="1">Membrane</location>
        <topology evidence="1">Multi-pass membrane protein</topology>
    </subcellularLocation>
</comment>
<evidence type="ECO:0000256" key="7">
    <source>
        <dbReference type="ARBA" id="ARBA00023224"/>
    </source>
</evidence>
<dbReference type="AlphaFoldDB" id="A0AAV4EN23"/>
<dbReference type="PROSITE" id="PS50262">
    <property type="entry name" value="G_PROTEIN_RECEP_F1_2"/>
    <property type="match status" value="1"/>
</dbReference>
<feature type="transmembrane region" description="Helical" evidence="8">
    <location>
        <begin position="229"/>
        <end position="250"/>
    </location>
</feature>
<evidence type="ECO:0000256" key="8">
    <source>
        <dbReference type="SAM" id="Phobius"/>
    </source>
</evidence>
<keyword evidence="6 10" id="KW-0675">Receptor</keyword>
<sequence length="328" mass="37334">MDNSSSPVKPLVSFAASQTFNIFNFLLISLPISLFGMFSNVVNTIVFYKMGLTESSNVNFAVLSVSDFFVSLSCMLTRGLHNALWKDMPIWPWLAYAAHCTGHSTFVFISGSAMITTLISAERCVCVLFPLKVKSLLTRERSLFLTITVVAHHMLFLIIVYADTGPPYNTYPKKLSFYNFIFYTVPTTTCFFLVIITTILLVDRLRRNSKWRADTNNQNERKADKDNRLVRTIIAISTLFIVCTFPNVTLINLHFVYPQFTYLNAYLTTLVPLVFGISQNFQQFSSAVNMLFYFKLSSKYKKVILTMFPFVASSDHDSQEATQVTKSH</sequence>
<keyword evidence="3 8" id="KW-1133">Transmembrane helix</keyword>
<evidence type="ECO:0000256" key="6">
    <source>
        <dbReference type="ARBA" id="ARBA00023170"/>
    </source>
</evidence>
<keyword evidence="7" id="KW-0807">Transducer</keyword>
<feature type="domain" description="G-protein coupled receptors family 1 profile" evidence="9">
    <location>
        <begin position="39"/>
        <end position="293"/>
    </location>
</feature>
<dbReference type="InterPro" id="IPR017452">
    <property type="entry name" value="GPCR_Rhodpsn_7TM"/>
</dbReference>
<dbReference type="EMBL" id="BMAT01000228">
    <property type="protein sequence ID" value="GFR62146.1"/>
    <property type="molecule type" value="Genomic_DNA"/>
</dbReference>
<evidence type="ECO:0000313" key="10">
    <source>
        <dbReference type="EMBL" id="GFR62146.1"/>
    </source>
</evidence>
<dbReference type="GO" id="GO:0016020">
    <property type="term" value="C:membrane"/>
    <property type="evidence" value="ECO:0007669"/>
    <property type="project" value="UniProtKB-SubCell"/>
</dbReference>
<evidence type="ECO:0000256" key="5">
    <source>
        <dbReference type="ARBA" id="ARBA00023136"/>
    </source>
</evidence>
<dbReference type="GO" id="GO:0004930">
    <property type="term" value="F:G protein-coupled receptor activity"/>
    <property type="evidence" value="ECO:0007669"/>
    <property type="project" value="UniProtKB-KW"/>
</dbReference>
<name>A0AAV4EN23_9GAST</name>
<accession>A0AAV4EN23</accession>
<evidence type="ECO:0000256" key="2">
    <source>
        <dbReference type="ARBA" id="ARBA00022692"/>
    </source>
</evidence>
<dbReference type="SUPFAM" id="SSF81321">
    <property type="entry name" value="Family A G protein-coupled receptor-like"/>
    <property type="match status" value="1"/>
</dbReference>
<dbReference type="Gene3D" id="1.20.1070.10">
    <property type="entry name" value="Rhodopsin 7-helix transmembrane proteins"/>
    <property type="match status" value="1"/>
</dbReference>
<feature type="transmembrane region" description="Helical" evidence="8">
    <location>
        <begin position="181"/>
        <end position="202"/>
    </location>
</feature>
<dbReference type="Pfam" id="PF00001">
    <property type="entry name" value="7tm_1"/>
    <property type="match status" value="1"/>
</dbReference>
<comment type="caution">
    <text evidence="10">The sequence shown here is derived from an EMBL/GenBank/DDBJ whole genome shotgun (WGS) entry which is preliminary data.</text>
</comment>
<gene>
    <name evidence="10" type="ORF">ElyMa_000123300</name>
</gene>
<feature type="transmembrane region" description="Helical" evidence="8">
    <location>
        <begin position="20"/>
        <end position="48"/>
    </location>
</feature>
<protein>
    <submittedName>
        <fullName evidence="10">Chemosensory receptor A</fullName>
    </submittedName>
</protein>
<evidence type="ECO:0000256" key="3">
    <source>
        <dbReference type="ARBA" id="ARBA00022989"/>
    </source>
</evidence>
<dbReference type="Proteomes" id="UP000762676">
    <property type="component" value="Unassembled WGS sequence"/>
</dbReference>
<reference evidence="10 11" key="1">
    <citation type="journal article" date="2021" name="Elife">
        <title>Chloroplast acquisition without the gene transfer in kleptoplastic sea slugs, Plakobranchus ocellatus.</title>
        <authorList>
            <person name="Maeda T."/>
            <person name="Takahashi S."/>
            <person name="Yoshida T."/>
            <person name="Shimamura S."/>
            <person name="Takaki Y."/>
            <person name="Nagai Y."/>
            <person name="Toyoda A."/>
            <person name="Suzuki Y."/>
            <person name="Arimoto A."/>
            <person name="Ishii H."/>
            <person name="Satoh N."/>
            <person name="Nishiyama T."/>
            <person name="Hasebe M."/>
            <person name="Maruyama T."/>
            <person name="Minagawa J."/>
            <person name="Obokata J."/>
            <person name="Shigenobu S."/>
        </authorList>
    </citation>
    <scope>NUCLEOTIDE SEQUENCE [LARGE SCALE GENOMIC DNA]</scope>
</reference>
<proteinExistence type="predicted"/>
<evidence type="ECO:0000256" key="1">
    <source>
        <dbReference type="ARBA" id="ARBA00004141"/>
    </source>
</evidence>
<keyword evidence="11" id="KW-1185">Reference proteome</keyword>
<keyword evidence="2 8" id="KW-0812">Transmembrane</keyword>
<dbReference type="PANTHER" id="PTHR24243">
    <property type="entry name" value="G-PROTEIN COUPLED RECEPTOR"/>
    <property type="match status" value="1"/>
</dbReference>
<organism evidence="10 11">
    <name type="scientific">Elysia marginata</name>
    <dbReference type="NCBI Taxonomy" id="1093978"/>
    <lineage>
        <taxon>Eukaryota</taxon>
        <taxon>Metazoa</taxon>
        <taxon>Spiralia</taxon>
        <taxon>Lophotrochozoa</taxon>
        <taxon>Mollusca</taxon>
        <taxon>Gastropoda</taxon>
        <taxon>Heterobranchia</taxon>
        <taxon>Euthyneura</taxon>
        <taxon>Panpulmonata</taxon>
        <taxon>Sacoglossa</taxon>
        <taxon>Placobranchoidea</taxon>
        <taxon>Plakobranchidae</taxon>
        <taxon>Elysia</taxon>
    </lineage>
</organism>
<evidence type="ECO:0000256" key="4">
    <source>
        <dbReference type="ARBA" id="ARBA00023040"/>
    </source>
</evidence>
<keyword evidence="5 8" id="KW-0472">Membrane</keyword>
<dbReference type="PANTHER" id="PTHR24243:SF208">
    <property type="entry name" value="PYROKININ-1 RECEPTOR"/>
    <property type="match status" value="1"/>
</dbReference>
<feature type="transmembrane region" description="Helical" evidence="8">
    <location>
        <begin position="142"/>
        <end position="161"/>
    </location>
</feature>
<evidence type="ECO:0000313" key="11">
    <source>
        <dbReference type="Proteomes" id="UP000762676"/>
    </source>
</evidence>